<accession>A0AAX4HFU1</accession>
<dbReference type="PROSITE" id="PS00813">
    <property type="entry name" value="IF4E"/>
    <property type="match status" value="1"/>
</dbReference>
<evidence type="ECO:0000313" key="4">
    <source>
        <dbReference type="Proteomes" id="UP001338582"/>
    </source>
</evidence>
<dbReference type="InterPro" id="IPR019770">
    <property type="entry name" value="TIF_eIF_4E_CS"/>
</dbReference>
<dbReference type="Gene3D" id="3.30.760.10">
    <property type="entry name" value="RNA Cap, Translation Initiation Factor Eif4e"/>
    <property type="match status" value="1"/>
</dbReference>
<protein>
    <submittedName>
        <fullName evidence="3">Uncharacterized protein</fullName>
    </submittedName>
</protein>
<dbReference type="GO" id="GO:0003743">
    <property type="term" value="F:translation initiation factor activity"/>
    <property type="evidence" value="ECO:0007669"/>
    <property type="project" value="UniProtKB-KW"/>
</dbReference>
<feature type="compositionally biased region" description="Basic residues" evidence="2">
    <location>
        <begin position="422"/>
        <end position="433"/>
    </location>
</feature>
<evidence type="ECO:0000256" key="1">
    <source>
        <dbReference type="RuleBase" id="RU004374"/>
    </source>
</evidence>
<dbReference type="SUPFAM" id="SSF55418">
    <property type="entry name" value="eIF4e-like"/>
    <property type="match status" value="1"/>
</dbReference>
<reference evidence="3 4" key="1">
    <citation type="submission" date="2023-10" db="EMBL/GenBank/DDBJ databases">
        <title>Draft Genome Sequence of Candida saopaulonensis from a very Premature Infant with Sepsis.</title>
        <authorList>
            <person name="Ning Y."/>
            <person name="Dai R."/>
            <person name="Xiao M."/>
            <person name="Xu Y."/>
            <person name="Yan Q."/>
            <person name="Zhang L."/>
        </authorList>
    </citation>
    <scope>NUCLEOTIDE SEQUENCE [LARGE SCALE GENOMIC DNA]</scope>
    <source>
        <strain evidence="3 4">19XY460</strain>
    </source>
</reference>
<organism evidence="3 4">
    <name type="scientific">Australozyma saopauloensis</name>
    <dbReference type="NCBI Taxonomy" id="291208"/>
    <lineage>
        <taxon>Eukaryota</taxon>
        <taxon>Fungi</taxon>
        <taxon>Dikarya</taxon>
        <taxon>Ascomycota</taxon>
        <taxon>Saccharomycotina</taxon>
        <taxon>Pichiomycetes</taxon>
        <taxon>Metschnikowiaceae</taxon>
        <taxon>Australozyma</taxon>
    </lineage>
</organism>
<dbReference type="Proteomes" id="UP001338582">
    <property type="component" value="Chromosome 6"/>
</dbReference>
<dbReference type="GO" id="GO:0016281">
    <property type="term" value="C:eukaryotic translation initiation factor 4F complex"/>
    <property type="evidence" value="ECO:0007669"/>
    <property type="project" value="TreeGrafter"/>
</dbReference>
<proteinExistence type="inferred from homology"/>
<sequence>MSENLKRAESLFNRIMNQNKPQATDLAPRSHLKNHSSAHPGASLNNGGGHSSNSNSSSNYHHHSNGHRHSYRSYNKYNNHNGSGSGNGNGNSNGNGAGNAHLNGSSHGNGSAVSAPQQSFDLPKRDPVAECQEAVAALEGEQHVLPYCWTIWYHSRSRKNQPATSEESSVNGSSVSLLEGGKNQAALVDSYLQAATEIEFPCFGNPSKAVKPIASLEQMWLSMSVLKRSHDLSNGSELLIFKTGVNPVWEDPVNAKGGRWVFRFNHRSNTPASAGAEASADALKGRHRATLVWERLVLKTLTGSLLPCRKELQDPLLSDIAGLVLSVRRDEEIISVWNSNSNFPKKKQDDDDKKGVFTAFHARRVYCDAILRVIREVDLIMQGSDSVDTQATLSSERVSGVTFEYRLHSDNSGSYNTNDRSRRGKSYHHHHHHREDQRAEKTVEREEI</sequence>
<dbReference type="PANTHER" id="PTHR11960">
    <property type="entry name" value="EUKARYOTIC TRANSLATION INITIATION FACTOR 4E RELATED"/>
    <property type="match status" value="1"/>
</dbReference>
<dbReference type="RefSeq" id="XP_062879741.1">
    <property type="nucleotide sequence ID" value="XM_063023671.1"/>
</dbReference>
<dbReference type="InterPro" id="IPR023398">
    <property type="entry name" value="TIF_eIF4e-like"/>
</dbReference>
<dbReference type="InterPro" id="IPR001040">
    <property type="entry name" value="TIF_eIF_4E"/>
</dbReference>
<feature type="region of interest" description="Disordered" evidence="2">
    <location>
        <begin position="409"/>
        <end position="448"/>
    </location>
</feature>
<feature type="compositionally biased region" description="Gly residues" evidence="2">
    <location>
        <begin position="83"/>
        <end position="97"/>
    </location>
</feature>
<gene>
    <name evidence="3" type="ORF">PUMCH_004749</name>
</gene>
<feature type="compositionally biased region" description="Basic residues" evidence="2">
    <location>
        <begin position="60"/>
        <end position="71"/>
    </location>
</feature>
<evidence type="ECO:0000256" key="2">
    <source>
        <dbReference type="SAM" id="MobiDB-lite"/>
    </source>
</evidence>
<dbReference type="GO" id="GO:0000340">
    <property type="term" value="F:RNA 7-methylguanosine cap binding"/>
    <property type="evidence" value="ECO:0007669"/>
    <property type="project" value="TreeGrafter"/>
</dbReference>
<dbReference type="EMBL" id="CP138899">
    <property type="protein sequence ID" value="WPK27363.1"/>
    <property type="molecule type" value="Genomic_DNA"/>
</dbReference>
<keyword evidence="4" id="KW-1185">Reference proteome</keyword>
<dbReference type="PANTHER" id="PTHR11960:SF18">
    <property type="entry name" value="EUKARYOTIC TRANSLATION INITIATION FACTOR 4E HOMOLOGOUS PROTEIN, ISOFORM B"/>
    <property type="match status" value="1"/>
</dbReference>
<comment type="similarity">
    <text evidence="1">Belongs to the eukaryotic initiation factor 4E family.</text>
</comment>
<dbReference type="AlphaFoldDB" id="A0AAX4HFU1"/>
<feature type="region of interest" description="Disordered" evidence="2">
    <location>
        <begin position="19"/>
        <end position="121"/>
    </location>
</feature>
<dbReference type="Pfam" id="PF01652">
    <property type="entry name" value="IF4E"/>
    <property type="match status" value="1"/>
</dbReference>
<name>A0AAX4HFU1_9ASCO</name>
<feature type="compositionally biased region" description="Basic and acidic residues" evidence="2">
    <location>
        <begin position="434"/>
        <end position="448"/>
    </location>
</feature>
<keyword evidence="1" id="KW-0648">Protein biosynthesis</keyword>
<feature type="compositionally biased region" description="Polar residues" evidence="2">
    <location>
        <begin position="108"/>
        <end position="120"/>
    </location>
</feature>
<dbReference type="KEGG" id="asau:88175809"/>
<keyword evidence="1" id="KW-0694">RNA-binding</keyword>
<dbReference type="GeneID" id="88175809"/>
<evidence type="ECO:0000313" key="3">
    <source>
        <dbReference type="EMBL" id="WPK27363.1"/>
    </source>
</evidence>
<keyword evidence="1" id="KW-0396">Initiation factor</keyword>
<feature type="compositionally biased region" description="Low complexity" evidence="2">
    <location>
        <begin position="72"/>
        <end position="82"/>
    </location>
</feature>